<dbReference type="Gene3D" id="6.10.280.50">
    <property type="match status" value="1"/>
</dbReference>
<sequence>MEKQDLDLINRYLEVDPELKRYMEEHLEFERLLEEYNRRPYLTAEESLERKRLQKLKLAGRDKIEQILAKYRKEAKS</sequence>
<dbReference type="AlphaFoldDB" id="A0A7C3SI26"/>
<accession>A0A7C3SI26</accession>
<proteinExistence type="predicted"/>
<protein>
    <submittedName>
        <fullName evidence="1">DUF465 domain-containing protein</fullName>
    </submittedName>
</protein>
<dbReference type="EMBL" id="DTHB01000021">
    <property type="protein sequence ID" value="HGB14122.1"/>
    <property type="molecule type" value="Genomic_DNA"/>
</dbReference>
<reference evidence="1" key="1">
    <citation type="journal article" date="2020" name="mSystems">
        <title>Genome- and Community-Level Interaction Insights into Carbon Utilization and Element Cycling Functions of Hydrothermarchaeota in Hydrothermal Sediment.</title>
        <authorList>
            <person name="Zhou Z."/>
            <person name="Liu Y."/>
            <person name="Xu W."/>
            <person name="Pan J."/>
            <person name="Luo Z.H."/>
            <person name="Li M."/>
        </authorList>
    </citation>
    <scope>NUCLEOTIDE SEQUENCE [LARGE SCALE GENOMIC DNA]</scope>
    <source>
        <strain evidence="1">SpSt-776</strain>
    </source>
</reference>
<evidence type="ECO:0000313" key="1">
    <source>
        <dbReference type="EMBL" id="HGB14122.1"/>
    </source>
</evidence>
<name>A0A7C3SI26_9BACT</name>
<comment type="caution">
    <text evidence="1">The sequence shown here is derived from an EMBL/GenBank/DDBJ whole genome shotgun (WGS) entry which is preliminary data.</text>
</comment>
<dbReference type="InterPro" id="IPR038444">
    <property type="entry name" value="DUF465_sf"/>
</dbReference>
<organism evidence="1">
    <name type="scientific">Desulfobacca acetoxidans</name>
    <dbReference type="NCBI Taxonomy" id="60893"/>
    <lineage>
        <taxon>Bacteria</taxon>
        <taxon>Pseudomonadati</taxon>
        <taxon>Thermodesulfobacteriota</taxon>
        <taxon>Desulfobaccia</taxon>
        <taxon>Desulfobaccales</taxon>
        <taxon>Desulfobaccaceae</taxon>
        <taxon>Desulfobacca</taxon>
    </lineage>
</organism>
<gene>
    <name evidence="1" type="ORF">ENV62_02630</name>
</gene>